<evidence type="ECO:0000256" key="3">
    <source>
        <dbReference type="ARBA" id="ARBA00022989"/>
    </source>
</evidence>
<dbReference type="SUPFAM" id="SSF103473">
    <property type="entry name" value="MFS general substrate transporter"/>
    <property type="match status" value="1"/>
</dbReference>
<keyword evidence="2 5" id="KW-0812">Transmembrane</keyword>
<organism>
    <name type="scientific">Physcomitrium patens</name>
    <name type="common">Spreading-leaved earth moss</name>
    <name type="synonym">Physcomitrella patens</name>
    <dbReference type="NCBI Taxonomy" id="3218"/>
    <lineage>
        <taxon>Eukaryota</taxon>
        <taxon>Viridiplantae</taxon>
        <taxon>Streptophyta</taxon>
        <taxon>Embryophyta</taxon>
        <taxon>Bryophyta</taxon>
        <taxon>Bryophytina</taxon>
        <taxon>Bryopsida</taxon>
        <taxon>Funariidae</taxon>
        <taxon>Funariales</taxon>
        <taxon>Funariaceae</taxon>
        <taxon>Physcomitrium</taxon>
    </lineage>
</organism>
<keyword evidence="3 5" id="KW-1133">Transmembrane helix</keyword>
<feature type="transmembrane region" description="Helical" evidence="5">
    <location>
        <begin position="16"/>
        <end position="34"/>
    </location>
</feature>
<feature type="non-terminal residue" evidence="7">
    <location>
        <position position="590"/>
    </location>
</feature>
<dbReference type="InterPro" id="IPR020846">
    <property type="entry name" value="MFS_dom"/>
</dbReference>
<dbReference type="Gene3D" id="3.30.420.40">
    <property type="match status" value="2"/>
</dbReference>
<dbReference type="PANTHER" id="PTHR23514:SF13">
    <property type="entry name" value="INNER MEMBRANE PROTEIN YBJJ"/>
    <property type="match status" value="1"/>
</dbReference>
<feature type="transmembrane region" description="Helical" evidence="5">
    <location>
        <begin position="405"/>
        <end position="423"/>
    </location>
</feature>
<dbReference type="PROSITE" id="PS50850">
    <property type="entry name" value="MFS"/>
    <property type="match status" value="1"/>
</dbReference>
<name>A9U713_PHYPA</name>
<dbReference type="CDD" id="cd23763">
    <property type="entry name" value="ASKHA_ATPase_ROK"/>
    <property type="match status" value="1"/>
</dbReference>
<feature type="transmembrane region" description="Helical" evidence="5">
    <location>
        <begin position="529"/>
        <end position="553"/>
    </location>
</feature>
<evidence type="ECO:0000259" key="6">
    <source>
        <dbReference type="PROSITE" id="PS50850"/>
    </source>
</evidence>
<dbReference type="Gene3D" id="1.20.1250.20">
    <property type="entry name" value="MFS general substrate transporter like domains"/>
    <property type="match status" value="1"/>
</dbReference>
<feature type="transmembrane region" description="Helical" evidence="5">
    <location>
        <begin position="559"/>
        <end position="578"/>
    </location>
</feature>
<dbReference type="Pfam" id="PF00083">
    <property type="entry name" value="Sugar_tr"/>
    <property type="match status" value="1"/>
</dbReference>
<comment type="subcellular location">
    <subcellularLocation>
        <location evidence="1">Membrane</location>
        <topology evidence="1">Multi-pass membrane protein</topology>
    </subcellularLocation>
</comment>
<dbReference type="InterPro" id="IPR005828">
    <property type="entry name" value="MFS_sugar_transport-like"/>
</dbReference>
<dbReference type="InterPro" id="IPR043129">
    <property type="entry name" value="ATPase_NBD"/>
</dbReference>
<evidence type="ECO:0000256" key="5">
    <source>
        <dbReference type="SAM" id="Phobius"/>
    </source>
</evidence>
<evidence type="ECO:0000313" key="7">
    <source>
        <dbReference type="EMBL" id="EDQ48540.1"/>
    </source>
</evidence>
<evidence type="ECO:0000256" key="1">
    <source>
        <dbReference type="ARBA" id="ARBA00004141"/>
    </source>
</evidence>
<dbReference type="InterPro" id="IPR036259">
    <property type="entry name" value="MFS_trans_sf"/>
</dbReference>
<dbReference type="AlphaFoldDB" id="A9U713"/>
<dbReference type="EMBL" id="DS546300">
    <property type="protein sequence ID" value="EDQ48540.1"/>
    <property type="molecule type" value="Genomic_DNA"/>
</dbReference>
<dbReference type="SUPFAM" id="SSF53067">
    <property type="entry name" value="Actin-like ATPase domain"/>
    <property type="match status" value="1"/>
</dbReference>
<feature type="transmembrane region" description="Helical" evidence="5">
    <location>
        <begin position="494"/>
        <end position="517"/>
    </location>
</feature>
<dbReference type="GO" id="GO:0016020">
    <property type="term" value="C:membrane"/>
    <property type="evidence" value="ECO:0007669"/>
    <property type="project" value="UniProtKB-SubCell"/>
</dbReference>
<evidence type="ECO:0000256" key="2">
    <source>
        <dbReference type="ARBA" id="ARBA00022692"/>
    </source>
</evidence>
<protein>
    <submittedName>
        <fullName evidence="7">Predicted protein</fullName>
    </submittedName>
</protein>
<keyword evidence="4 5" id="KW-0472">Membrane</keyword>
<dbReference type="Pfam" id="PF00480">
    <property type="entry name" value="ROK"/>
    <property type="match status" value="1"/>
</dbReference>
<proteinExistence type="predicted"/>
<dbReference type="GO" id="GO:0022857">
    <property type="term" value="F:transmembrane transporter activity"/>
    <property type="evidence" value="ECO:0007669"/>
    <property type="project" value="InterPro"/>
</dbReference>
<feature type="domain" description="Major facilitator superfamily (MFS) profile" evidence="6">
    <location>
        <begin position="404"/>
        <end position="590"/>
    </location>
</feature>
<evidence type="ECO:0000256" key="4">
    <source>
        <dbReference type="ARBA" id="ARBA00023136"/>
    </source>
</evidence>
<gene>
    <name evidence="7" type="ORF">PHYPADRAFT_103656</name>
</gene>
<dbReference type="HOGENOM" id="CLU_697551_0_0_1"/>
<dbReference type="InterPro" id="IPR051788">
    <property type="entry name" value="MFS_Transporter"/>
</dbReference>
<reference evidence="7" key="1">
    <citation type="journal article" date="2008" name="Science">
        <title>The Physcomitrella genome reveals evolutionary insights into the conquest of land by plants.</title>
        <authorList>
            <person name="Rensing S."/>
            <person name="Lang D."/>
            <person name="Zimmer A."/>
            <person name="Terry A."/>
            <person name="Salamov A."/>
            <person name="Shapiro H."/>
            <person name="Nishiyama T."/>
            <person name="Perroud P.-F."/>
            <person name="Lindquist E."/>
            <person name="Kamisugi Y."/>
            <person name="Tanahashi T."/>
            <person name="Sakakibara K."/>
            <person name="Fujita T."/>
            <person name="Oishi K."/>
            <person name="Shin-I T."/>
            <person name="Kuroki Y."/>
            <person name="Toyoda A."/>
            <person name="Suzuki Y."/>
            <person name="Hashimoto A."/>
            <person name="Yamaguchi K."/>
            <person name="Sugano A."/>
            <person name="Kohara Y."/>
            <person name="Fujiyama A."/>
            <person name="Anterola A."/>
            <person name="Aoki S."/>
            <person name="Ashton N."/>
            <person name="Barbazuk W.B."/>
            <person name="Barker E."/>
            <person name="Bennetzen J."/>
            <person name="Bezanilla M."/>
            <person name="Blankenship R."/>
            <person name="Cho S.H."/>
            <person name="Dutcher S."/>
            <person name="Estelle M."/>
            <person name="Fawcett J.A."/>
            <person name="Gundlach H."/>
            <person name="Hanada K."/>
            <person name="Heyl A."/>
            <person name="Hicks K.A."/>
            <person name="Hugh J."/>
            <person name="Lohr M."/>
            <person name="Mayer K."/>
            <person name="Melkozernov A."/>
            <person name="Murata T."/>
            <person name="Nelson D."/>
            <person name="Pils B."/>
            <person name="Prigge M."/>
            <person name="Reiss B."/>
            <person name="Renner T."/>
            <person name="Rombauts S."/>
            <person name="Rushton P."/>
            <person name="Sanderfoot A."/>
            <person name="Schween G."/>
            <person name="Shiu S.-H."/>
            <person name="Stueber K."/>
            <person name="Theodoulou F.L."/>
            <person name="Tu H."/>
            <person name="Van de Peer Y."/>
            <person name="Verrier P.J."/>
            <person name="Waters E."/>
            <person name="Wood A."/>
            <person name="Yang L."/>
            <person name="Cove D."/>
            <person name="Cuming A."/>
            <person name="Hasebe M."/>
            <person name="Lucas S."/>
            <person name="Mishler D.B."/>
            <person name="Reski R."/>
            <person name="Grigoriev I."/>
            <person name="Quatrano R.S."/>
            <person name="Boore J.L."/>
        </authorList>
    </citation>
    <scope>NUCLEOTIDE SEQUENCE [LARGE SCALE GENOMIC DNA]</scope>
</reference>
<feature type="transmembrane region" description="Helical" evidence="5">
    <location>
        <begin position="469"/>
        <end position="488"/>
    </location>
</feature>
<accession>A9U713</accession>
<dbReference type="InterPro" id="IPR000600">
    <property type="entry name" value="ROK"/>
</dbReference>
<sequence length="590" mass="63530">MSLASGGRSVNNRKKSYVAVLLVLAILVSIWAFYPSGSSEVRSVQAMADFAAVTGSGGDDGGYDAYVKAHSAAKRPDQVIRIEGESFTQTDGPGFEVVHPSGETAVLTPESGSISWNVPIEQAGLYNIRIRYLPVEGKSSAIERGLTINQQLPFKGADLVTFDRVWGNRDDKIGRDDRGNELRPSQVEKPIWQVESVTDRSGAVYKGVINVSDIPELIHAPLEAIIRDKHGIEVILENDMNSTVYGFYRKQDYDTEKSIAVATFLEGSLPGAGLIVDGHIHRGNTRFAGEIAFLPYGISQAEQLRQLHDREAFHSLAAHAVSSLIAVMNPETIALTGSLVQADDIRLIRQECLKYIPEMHMPQLALLEHPDEDYMYGLTTMTLESLAYSLQLVEKRSKPHPGTVRNILFLLFALPGLSFASWVSRTPDVRDTLQVSTAGMGMIIFAIAAGSLFGLLTSGSIVARKGARFVILISSLLIVVGFVVAGIGTSLASVPVVIIGLIIFGGGYGTAEVALNVEGSAAEKALNRTLLPAFHGFFSVGTLVGAALGAAAVAIHLQVMVHFTILALIMAAAVLYSWRYLPEESGKEPA</sequence>
<feature type="transmembrane region" description="Helical" evidence="5">
    <location>
        <begin position="435"/>
        <end position="457"/>
    </location>
</feature>
<dbReference type="PANTHER" id="PTHR23514">
    <property type="entry name" value="BYPASS OF STOP CODON PROTEIN 6"/>
    <property type="match status" value="1"/>
</dbReference>